<sequence>MGGKGRGTLPEAVSKASARRLKKRRKRLDPPVLATARKGKTAGRKPGSGGPGPKGKGRETLTAAIATESARRLKKRRKRLDPPVLTTARKAKKSKKPTSAGTTPTKVNLTKKPKPTGAGGTAATPKVNLTKKPKPATPGAGSTAPKVNLRKKVKLTKKPRKTDPGKSAGSAGGTGTAGAKWKARKRRSRRGWWDRASSRRSGRAAHGPAGSADPGTGQNPRPEGGFGPPPGWGHAAGTTITVEQVGGEGWAERQRDYRRRAGVAAGAISAGPRTGGTPVSVPVPSRPPNTQYADSDLTIYDVIDADSDMAEEITRGVDEARAAADGSEQMMTRLEALHAKIVELKVPGVLEGWCLLLAEKALSVKAKAEGLAETLPAAAEAISTAGEEAERRHKPLADATRDAGHAAPAERDYHLE</sequence>
<feature type="compositionally biased region" description="Polar residues" evidence="1">
    <location>
        <begin position="97"/>
        <end position="108"/>
    </location>
</feature>
<evidence type="ECO:0000313" key="2">
    <source>
        <dbReference type="EMBL" id="AXK34683.1"/>
    </source>
</evidence>
<feature type="region of interest" description="Disordered" evidence="1">
    <location>
        <begin position="265"/>
        <end position="293"/>
    </location>
</feature>
<protein>
    <submittedName>
        <fullName evidence="2">Uncharacterized protein</fullName>
    </submittedName>
</protein>
<evidence type="ECO:0000256" key="1">
    <source>
        <dbReference type="SAM" id="MobiDB-lite"/>
    </source>
</evidence>
<feature type="region of interest" description="Disordered" evidence="1">
    <location>
        <begin position="383"/>
        <end position="416"/>
    </location>
</feature>
<feature type="compositionally biased region" description="Basic residues" evidence="1">
    <location>
        <begin position="17"/>
        <end position="27"/>
    </location>
</feature>
<accession>A0A345XSR7</accession>
<feature type="region of interest" description="Disordered" evidence="1">
    <location>
        <begin position="1"/>
        <end position="253"/>
    </location>
</feature>
<dbReference type="Proteomes" id="UP000254425">
    <property type="component" value="Chromosome"/>
</dbReference>
<feature type="compositionally biased region" description="Low complexity" evidence="1">
    <location>
        <begin position="271"/>
        <end position="283"/>
    </location>
</feature>
<gene>
    <name evidence="2" type="ORF">DVA86_20540</name>
</gene>
<dbReference type="KEGG" id="sarm:DVA86_20540"/>
<evidence type="ECO:0000313" key="3">
    <source>
        <dbReference type="Proteomes" id="UP000254425"/>
    </source>
</evidence>
<keyword evidence="3" id="KW-1185">Reference proteome</keyword>
<reference evidence="2 3" key="1">
    <citation type="submission" date="2018-07" db="EMBL/GenBank/DDBJ databases">
        <title>Draft genome of the type strain Streptomyces armeniacus ATCC 15676.</title>
        <authorList>
            <person name="Labana P."/>
            <person name="Gosse J.T."/>
            <person name="Boddy C.N."/>
        </authorList>
    </citation>
    <scope>NUCLEOTIDE SEQUENCE [LARGE SCALE GENOMIC DNA]</scope>
    <source>
        <strain evidence="2 3">ATCC 15676</strain>
    </source>
</reference>
<feature type="compositionally biased region" description="Basic residues" evidence="1">
    <location>
        <begin position="148"/>
        <end position="160"/>
    </location>
</feature>
<feature type="compositionally biased region" description="Basic and acidic residues" evidence="1">
    <location>
        <begin position="388"/>
        <end position="416"/>
    </location>
</feature>
<dbReference type="EMBL" id="CP031320">
    <property type="protein sequence ID" value="AXK34683.1"/>
    <property type="molecule type" value="Genomic_DNA"/>
</dbReference>
<feature type="compositionally biased region" description="Basic residues" evidence="1">
    <location>
        <begin position="181"/>
        <end position="190"/>
    </location>
</feature>
<name>A0A345XSR7_9ACTN</name>
<dbReference type="RefSeq" id="WP_208880285.1">
    <property type="nucleotide sequence ID" value="NZ_CP031320.1"/>
</dbReference>
<proteinExistence type="predicted"/>
<dbReference type="AlphaFoldDB" id="A0A345XSR7"/>
<organism evidence="2 3">
    <name type="scientific">Streptomyces armeniacus</name>
    <dbReference type="NCBI Taxonomy" id="83291"/>
    <lineage>
        <taxon>Bacteria</taxon>
        <taxon>Bacillati</taxon>
        <taxon>Actinomycetota</taxon>
        <taxon>Actinomycetes</taxon>
        <taxon>Kitasatosporales</taxon>
        <taxon>Streptomycetaceae</taxon>
        <taxon>Streptomyces</taxon>
    </lineage>
</organism>